<name>A0A8H8Z1S7_9PROT</name>
<dbReference type="Proteomes" id="UP000601736">
    <property type="component" value="Unassembled WGS sequence"/>
</dbReference>
<protein>
    <submittedName>
        <fullName evidence="1">Uncharacterized protein</fullName>
    </submittedName>
</protein>
<gene>
    <name evidence="1" type="ORF">NMYAN_40103</name>
</gene>
<evidence type="ECO:0000313" key="2">
    <source>
        <dbReference type="Proteomes" id="UP000601736"/>
    </source>
</evidence>
<accession>A0A8H8Z1S7</accession>
<reference evidence="1" key="1">
    <citation type="submission" date="2021-02" db="EMBL/GenBank/DDBJ databases">
        <authorList>
            <person name="Han P."/>
        </authorList>
    </citation>
    <scope>NUCLEOTIDE SEQUENCE</scope>
    <source>
        <strain evidence="1">Nitrosomonas nitrosa 18-3D</strain>
    </source>
</reference>
<comment type="caution">
    <text evidence="1">The sequence shown here is derived from an EMBL/GenBank/DDBJ whole genome shotgun (WGS) entry which is preliminary data.</text>
</comment>
<dbReference type="EMBL" id="CAJNAP010000034">
    <property type="protein sequence ID" value="CAE6512344.1"/>
    <property type="molecule type" value="Genomic_DNA"/>
</dbReference>
<evidence type="ECO:0000313" key="1">
    <source>
        <dbReference type="EMBL" id="CAE6512344.1"/>
    </source>
</evidence>
<proteinExistence type="predicted"/>
<organism evidence="1 2">
    <name type="scientific">Nitrosomonas nitrosa</name>
    <dbReference type="NCBI Taxonomy" id="52442"/>
    <lineage>
        <taxon>Bacteria</taxon>
        <taxon>Pseudomonadati</taxon>
        <taxon>Pseudomonadota</taxon>
        <taxon>Betaproteobacteria</taxon>
        <taxon>Nitrosomonadales</taxon>
        <taxon>Nitrosomonadaceae</taxon>
        <taxon>Nitrosomonas</taxon>
    </lineage>
</organism>
<sequence length="28" mass="3130">MTPLVALLTLIVLPEKRIGVPLFYFSVV</sequence>
<dbReference type="AlphaFoldDB" id="A0A8H8Z1S7"/>